<evidence type="ECO:0000313" key="3">
    <source>
        <dbReference type="Proteomes" id="UP000230002"/>
    </source>
</evidence>
<name>A0A2G8SS43_9APHY</name>
<dbReference type="InterPro" id="IPR040521">
    <property type="entry name" value="KDZ"/>
</dbReference>
<organism evidence="2 3">
    <name type="scientific">Ganoderma sinense ZZ0214-1</name>
    <dbReference type="NCBI Taxonomy" id="1077348"/>
    <lineage>
        <taxon>Eukaryota</taxon>
        <taxon>Fungi</taxon>
        <taxon>Dikarya</taxon>
        <taxon>Basidiomycota</taxon>
        <taxon>Agaricomycotina</taxon>
        <taxon>Agaricomycetes</taxon>
        <taxon>Polyporales</taxon>
        <taxon>Polyporaceae</taxon>
        <taxon>Ganoderma</taxon>
    </lineage>
</organism>
<dbReference type="Pfam" id="PF18758">
    <property type="entry name" value="KDZ"/>
    <property type="match status" value="1"/>
</dbReference>
<feature type="region of interest" description="Disordered" evidence="1">
    <location>
        <begin position="414"/>
        <end position="455"/>
    </location>
</feature>
<evidence type="ECO:0008006" key="4">
    <source>
        <dbReference type="Google" id="ProtNLM"/>
    </source>
</evidence>
<evidence type="ECO:0000313" key="2">
    <source>
        <dbReference type="EMBL" id="PIL36589.1"/>
    </source>
</evidence>
<dbReference type="EMBL" id="AYKW01000001">
    <property type="protein sequence ID" value="PIL36589.1"/>
    <property type="molecule type" value="Genomic_DNA"/>
</dbReference>
<feature type="compositionally biased region" description="Acidic residues" evidence="1">
    <location>
        <begin position="427"/>
        <end position="437"/>
    </location>
</feature>
<sequence length="1044" mass="118025">MFDNIWYDMRQPVGSTTRQMGTHPKEHKVDWQEEIYSGTFGIAHPATAMTKSRRTGVSRHVNVAGPGFRLGASTPRSGKTQRCGIGQIAEEKVKATQRYKNLTAGLGRENLAALAAIRGENPEDGDNGADASQTDFLMDFAPETDDLGPGANDDGWEDVAEEESITHAIRDLVDAHTSVRVTKDTRTWAQRVRTMDDNWKPRIPLLTSAYLCWKYPKAMQDPPPSPTSEVEINVLDIFSSATSVQIPIVGDQSFAEALVHSGYLGTTPVFPTLAISLRTLELFRVIRLFKASFSVEAFAKMMCYMYYIPYRRQYRTALADTFDVYLTILSRVEAQVLGVLGRGDPDWRAVHSCPACSYEVEGEDPPTWARMIVLDGNNSLKRMAMTGGRMAGDVRVFDSNYYLSREFVNEYANEVRSRQAQTKPDLPDSDQEDDDDNAATPDHGGYPTDGKESNPCASHWKAAAADETKKMWGMFEETGIFASACRHAMILWLVDMVRSGELAKYPLAIVAKALEKISGKKLFGYDIGCAFGETVLYSRLKDAFQASGSRFCVNAFHGYSHSYDCQCQHHPNVIPGIGLEELETLERIFSASNQLAPVIRYASPYRRMSFIHAFFCQWDSDKYANIGLFLYNNYTQALDVIDKNTGAISAALRDLGFTAEQLADFDQEERTYFTNLRDEDEGNLWTITYVETLQALQKASEELLDTSKRLRTHAPRQDDGGVVLTFLAPQTGGTDYASDLSATRRLERSRRLLLERVDRLTAEAIAIEDDFNIDRWLPTDEQYMKTVEYINNRQYHRALGKLQRLVIQRLFELHKLNLSQTGYKARTYLAKNLQRRCKAIRNAVKRYNEAAQQMKPPRPALDWDRVSHYSFLEEFPLLQETQPDVLKKPWTRPEVRELIRASRRLTRAHEEIQNANREVRRMHTWIRDEELLFRNVSAKLQSEQSPLQGAFEEFCKHRRAANARNLAYIQHIYSLDHFSGVSGPGRHVNASECSDIPGAVVFAPEESETDNVLHELSEDAVFQEDDSAGGEVAAIIEYLAGLTA</sequence>
<keyword evidence="3" id="KW-1185">Reference proteome</keyword>
<evidence type="ECO:0000256" key="1">
    <source>
        <dbReference type="SAM" id="MobiDB-lite"/>
    </source>
</evidence>
<comment type="caution">
    <text evidence="2">The sequence shown here is derived from an EMBL/GenBank/DDBJ whole genome shotgun (WGS) entry which is preliminary data.</text>
</comment>
<accession>A0A2G8SS43</accession>
<dbReference type="OrthoDB" id="2689725at2759"/>
<dbReference type="PANTHER" id="PTHR33096">
    <property type="entry name" value="CXC2 DOMAIN-CONTAINING PROTEIN"/>
    <property type="match status" value="1"/>
</dbReference>
<dbReference type="PANTHER" id="PTHR33096:SF1">
    <property type="entry name" value="CXC1-LIKE CYSTEINE CLUSTER ASSOCIATED WITH KDZ TRANSPOSASES DOMAIN-CONTAINING PROTEIN"/>
    <property type="match status" value="1"/>
</dbReference>
<dbReference type="AlphaFoldDB" id="A0A2G8SS43"/>
<protein>
    <recommendedName>
        <fullName evidence="4">CxC1-like cysteine cluster associated with KDZ transposases domain-containing protein</fullName>
    </recommendedName>
</protein>
<reference evidence="2 3" key="1">
    <citation type="journal article" date="2015" name="Sci. Rep.">
        <title>Chromosome-level genome map provides insights into diverse defense mechanisms in the medicinal fungus Ganoderma sinense.</title>
        <authorList>
            <person name="Zhu Y."/>
            <person name="Xu J."/>
            <person name="Sun C."/>
            <person name="Zhou S."/>
            <person name="Xu H."/>
            <person name="Nelson D.R."/>
            <person name="Qian J."/>
            <person name="Song J."/>
            <person name="Luo H."/>
            <person name="Xiang L."/>
            <person name="Li Y."/>
            <person name="Xu Z."/>
            <person name="Ji A."/>
            <person name="Wang L."/>
            <person name="Lu S."/>
            <person name="Hayward A."/>
            <person name="Sun W."/>
            <person name="Li X."/>
            <person name="Schwartz D.C."/>
            <person name="Wang Y."/>
            <person name="Chen S."/>
        </authorList>
    </citation>
    <scope>NUCLEOTIDE SEQUENCE [LARGE SCALE GENOMIC DNA]</scope>
    <source>
        <strain evidence="2 3">ZZ0214-1</strain>
    </source>
</reference>
<proteinExistence type="predicted"/>
<dbReference type="Proteomes" id="UP000230002">
    <property type="component" value="Unassembled WGS sequence"/>
</dbReference>
<gene>
    <name evidence="2" type="ORF">GSI_00278</name>
</gene>